<dbReference type="EMBL" id="MNZT01000099">
    <property type="protein sequence ID" value="OIP95931.1"/>
    <property type="molecule type" value="Genomic_DNA"/>
</dbReference>
<organism evidence="3 4">
    <name type="scientific">Candidatus Wirthbacteria bacterium CG2_30_54_11</name>
    <dbReference type="NCBI Taxonomy" id="1817892"/>
    <lineage>
        <taxon>Bacteria</taxon>
        <taxon>Candidatus Wirthbacteria</taxon>
    </lineage>
</organism>
<evidence type="ECO:0000256" key="1">
    <source>
        <dbReference type="SAM" id="Phobius"/>
    </source>
</evidence>
<dbReference type="Proteomes" id="UP000183245">
    <property type="component" value="Unassembled WGS sequence"/>
</dbReference>
<comment type="caution">
    <text evidence="3">The sequence shown here is derived from an EMBL/GenBank/DDBJ whole genome shotgun (WGS) entry which is preliminary data.</text>
</comment>
<keyword evidence="1" id="KW-0472">Membrane</keyword>
<evidence type="ECO:0008006" key="5">
    <source>
        <dbReference type="Google" id="ProtNLM"/>
    </source>
</evidence>
<feature type="chain" id="PRO_5009634526" description="Carboxypeptidase regulatory-like domain-containing protein" evidence="2">
    <location>
        <begin position="44"/>
        <end position="508"/>
    </location>
</feature>
<feature type="signal peptide" evidence="2">
    <location>
        <begin position="1"/>
        <end position="43"/>
    </location>
</feature>
<name>A0A1J5IGT4_9BACT</name>
<gene>
    <name evidence="3" type="ORF">AUK40_05580</name>
</gene>
<protein>
    <recommendedName>
        <fullName evidence="5">Carboxypeptidase regulatory-like domain-containing protein</fullName>
    </recommendedName>
</protein>
<dbReference type="InterPro" id="IPR008969">
    <property type="entry name" value="CarboxyPept-like_regulatory"/>
</dbReference>
<dbReference type="STRING" id="1817892.AUK40_05580"/>
<keyword evidence="1" id="KW-1133">Transmembrane helix</keyword>
<feature type="transmembrane region" description="Helical" evidence="1">
    <location>
        <begin position="436"/>
        <end position="454"/>
    </location>
</feature>
<feature type="transmembrane region" description="Helical" evidence="1">
    <location>
        <begin position="281"/>
        <end position="306"/>
    </location>
</feature>
<dbReference type="Gene3D" id="2.60.40.1120">
    <property type="entry name" value="Carboxypeptidase-like, regulatory domain"/>
    <property type="match status" value="1"/>
</dbReference>
<feature type="transmembrane region" description="Helical" evidence="1">
    <location>
        <begin position="460"/>
        <end position="479"/>
    </location>
</feature>
<reference evidence="3 4" key="1">
    <citation type="journal article" date="2016" name="Environ. Microbiol.">
        <title>Genomic resolution of a cold subsurface aquifer community provides metabolic insights for novel microbes adapted to high CO concentrations.</title>
        <authorList>
            <person name="Probst A.J."/>
            <person name="Castelle C.J."/>
            <person name="Singh A."/>
            <person name="Brown C.T."/>
            <person name="Anantharaman K."/>
            <person name="Sharon I."/>
            <person name="Hug L.A."/>
            <person name="Burstein D."/>
            <person name="Emerson J.B."/>
            <person name="Thomas B.C."/>
            <person name="Banfield J.F."/>
        </authorList>
    </citation>
    <scope>NUCLEOTIDE SEQUENCE [LARGE SCALE GENOMIC DNA]</scope>
    <source>
        <strain evidence="3">CG2_30_54_11</strain>
    </source>
</reference>
<keyword evidence="2" id="KW-0732">Signal</keyword>
<evidence type="ECO:0000313" key="3">
    <source>
        <dbReference type="EMBL" id="OIP95931.1"/>
    </source>
</evidence>
<dbReference type="SUPFAM" id="SSF49464">
    <property type="entry name" value="Carboxypeptidase regulatory domain-like"/>
    <property type="match status" value="1"/>
</dbReference>
<evidence type="ECO:0000256" key="2">
    <source>
        <dbReference type="SAM" id="SignalP"/>
    </source>
</evidence>
<keyword evidence="1" id="KW-0812">Transmembrane</keyword>
<sequence length="508" mass="56628">MLSPRLFYRWCGCFGRRKKGKLLAVFVASWCLPFILSCRQADAAVNASLSFGGYPLSAEADGSYSIQEGAVLSIALPGFRADNTTTLALDDEIGTVQPAAEIGAFEGLITVPHRVGEKFPLILIYGADGSTRETLATVVIIKAPVVLDSWDNPAFSVAMTLYYQDMFGLKQIWVSPNSQQRNPQRTTLDGNYILYVPAGTYSLQAEAVGYQRMQTEIIMDKPGFINSAIKLEYVAEKNMKSVAFDPSVVGIIDALLTRLRELSRDEKMVELTSKLLSPISWLMMISSIFFYIISLLMQFGVSLFNLPNLGMHALNFIMQIYRGKSDKHKWGKVSEHFTFAPVPLAAVMLFHEPDHKMLEMTMTEPDGTYGFGVKEGSFSLFVSKKGFKFPPEATKHVYRGEVFRVTKGITPRIHISVDFVLNGKPNGEALLLTQSLISYGYLTFLILGTLLGLWTMLVKFSIFSVIMLLLYIWLIGNQISTMARQKQLREIGHQVKLGKTNENQPAGN</sequence>
<proteinExistence type="predicted"/>
<dbReference type="AlphaFoldDB" id="A0A1J5IGT4"/>
<evidence type="ECO:0000313" key="4">
    <source>
        <dbReference type="Proteomes" id="UP000183245"/>
    </source>
</evidence>
<accession>A0A1J5IGT4</accession>